<dbReference type="Proteomes" id="UP000332933">
    <property type="component" value="Unassembled WGS sequence"/>
</dbReference>
<evidence type="ECO:0000313" key="4">
    <source>
        <dbReference type="Proteomes" id="UP000332933"/>
    </source>
</evidence>
<dbReference type="AlphaFoldDB" id="A0A485KNL3"/>
<evidence type="ECO:0000313" key="2">
    <source>
        <dbReference type="EMBL" id="KAF0699833.1"/>
    </source>
</evidence>
<sequence length="401" mass="44807">MKRGKVPSIFREAPKGVEMLQPVVIAPATKGNPAAATTALVPARFWVQHDLYPAIKKACSTNDAPGIRRQNAPRVLHELRQAKSLVEKQLMDFQRNLRELEEWMDGMKPVADDGSNVETTETKKKRKKKKHKKDIVATPPHGVTHMSEGGDGTTSPISVDHEPGSISPTSTAPTATTVLDIDNLDMDVPCTTTECWQFVHAAGFFTTIMEADVDMALAPFTDDVAQPRDATTPSTPPPNDRILLSEKLLAALMELRSPVLVHDDAVTLVEETPTRQHEQPPLTTSSSPSLGYDEKRLQKELAVLGLWDDDDDDGTSLTKDTTEPIDDEITARLRQLEHEDAAMQASTHATTARLRERVTSEWTNPTDDPHVILKRYRKMAKRKQDARRRRRHLEKKALKHR</sequence>
<feature type="region of interest" description="Disordered" evidence="1">
    <location>
        <begin position="108"/>
        <end position="152"/>
    </location>
</feature>
<feature type="region of interest" description="Disordered" evidence="1">
    <location>
        <begin position="271"/>
        <end position="291"/>
    </location>
</feature>
<dbReference type="Pfam" id="PF10198">
    <property type="entry name" value="Ada3"/>
    <property type="match status" value="1"/>
</dbReference>
<proteinExistence type="predicted"/>
<dbReference type="InterPro" id="IPR019340">
    <property type="entry name" value="Histone_AcTrfase_su3"/>
</dbReference>
<evidence type="ECO:0000313" key="3">
    <source>
        <dbReference type="EMBL" id="VFT86488.1"/>
    </source>
</evidence>
<gene>
    <name evidence="3" type="primary">Aste57867_9609</name>
    <name evidence="2" type="ORF">As57867_009571</name>
    <name evidence="3" type="ORF">ASTE57867_9609</name>
</gene>
<protein>
    <submittedName>
        <fullName evidence="3">Aste57867_9609 protein</fullName>
    </submittedName>
</protein>
<organism evidence="3 4">
    <name type="scientific">Aphanomyces stellatus</name>
    <dbReference type="NCBI Taxonomy" id="120398"/>
    <lineage>
        <taxon>Eukaryota</taxon>
        <taxon>Sar</taxon>
        <taxon>Stramenopiles</taxon>
        <taxon>Oomycota</taxon>
        <taxon>Saprolegniomycetes</taxon>
        <taxon>Saprolegniales</taxon>
        <taxon>Verrucalvaceae</taxon>
        <taxon>Aphanomyces</taxon>
    </lineage>
</organism>
<dbReference type="EMBL" id="CAADRA010005174">
    <property type="protein sequence ID" value="VFT86488.1"/>
    <property type="molecule type" value="Genomic_DNA"/>
</dbReference>
<feature type="compositionally biased region" description="Basic residues" evidence="1">
    <location>
        <begin position="123"/>
        <end position="133"/>
    </location>
</feature>
<feature type="region of interest" description="Disordered" evidence="1">
    <location>
        <begin position="380"/>
        <end position="401"/>
    </location>
</feature>
<reference evidence="2" key="2">
    <citation type="submission" date="2019-06" db="EMBL/GenBank/DDBJ databases">
        <title>Genomics analysis of Aphanomyces spp. identifies a new class of oomycete effector associated with host adaptation.</title>
        <authorList>
            <person name="Gaulin E."/>
        </authorList>
    </citation>
    <scope>NUCLEOTIDE SEQUENCE</scope>
    <source>
        <strain evidence="2">CBS 578.67</strain>
    </source>
</reference>
<evidence type="ECO:0000256" key="1">
    <source>
        <dbReference type="SAM" id="MobiDB-lite"/>
    </source>
</evidence>
<accession>A0A485KNL3</accession>
<keyword evidence="4" id="KW-1185">Reference proteome</keyword>
<dbReference type="EMBL" id="VJMH01005153">
    <property type="protein sequence ID" value="KAF0699833.1"/>
    <property type="molecule type" value="Genomic_DNA"/>
</dbReference>
<name>A0A485KNL3_9STRA</name>
<reference evidence="3 4" key="1">
    <citation type="submission" date="2019-03" db="EMBL/GenBank/DDBJ databases">
        <authorList>
            <person name="Gaulin E."/>
            <person name="Dumas B."/>
        </authorList>
    </citation>
    <scope>NUCLEOTIDE SEQUENCE [LARGE SCALE GENOMIC DNA]</scope>
    <source>
        <strain evidence="3">CBS 568.67</strain>
    </source>
</reference>
<dbReference type="OrthoDB" id="79814at2759"/>
<feature type="compositionally biased region" description="Low complexity" evidence="1">
    <location>
        <begin position="280"/>
        <end position="290"/>
    </location>
</feature>